<protein>
    <submittedName>
        <fullName evidence="2">Uncharacterized protein</fullName>
    </submittedName>
</protein>
<feature type="region of interest" description="Disordered" evidence="1">
    <location>
        <begin position="1"/>
        <end position="20"/>
    </location>
</feature>
<gene>
    <name evidence="2" type="ORF">RJN63_27440</name>
</gene>
<evidence type="ECO:0000256" key="1">
    <source>
        <dbReference type="SAM" id="MobiDB-lite"/>
    </source>
</evidence>
<accession>A0AAE4GG78</accession>
<feature type="compositionally biased region" description="Low complexity" evidence="1">
    <location>
        <begin position="7"/>
        <end position="18"/>
    </location>
</feature>
<name>A0AAE4GG78_9BURK</name>
<proteinExistence type="predicted"/>
<evidence type="ECO:0000313" key="2">
    <source>
        <dbReference type="EMBL" id="MDT0340595.1"/>
    </source>
</evidence>
<reference evidence="2" key="1">
    <citation type="submission" date="2023-02" db="EMBL/GenBank/DDBJ databases">
        <title>Description of Herbaspirillum huttiense subsp. nephrolepsisexaltata and Herbaspirillum huttiense subsp. lycopersicon.</title>
        <authorList>
            <person name="Poudel M."/>
            <person name="Sharma A."/>
            <person name="Goss E."/>
            <person name="Tapia J.H."/>
            <person name="Harmon C.M."/>
            <person name="Jones J.B."/>
        </authorList>
    </citation>
    <scope>NUCLEOTIDE SEQUENCE</scope>
    <source>
        <strain evidence="2">NC40101</strain>
    </source>
</reference>
<dbReference type="RefSeq" id="WP_310838527.1">
    <property type="nucleotide sequence ID" value="NZ_JAVLSM010000016.1"/>
</dbReference>
<organism evidence="2">
    <name type="scientific">Herbaspirillum huttiense subsp. nephrolepidis</name>
    <dbReference type="NCBI Taxonomy" id="3075126"/>
    <lineage>
        <taxon>Bacteria</taxon>
        <taxon>Pseudomonadati</taxon>
        <taxon>Pseudomonadota</taxon>
        <taxon>Betaproteobacteria</taxon>
        <taxon>Burkholderiales</taxon>
        <taxon>Oxalobacteraceae</taxon>
        <taxon>Herbaspirillum</taxon>
    </lineage>
</organism>
<sequence length="190" mass="20434">MAGDSVNGTNLNNTGPLGRQRVVSTGSASYTYVKSHTFSADDRRYDDAPYQSQDIVTNFQLDITPTSGAGPNRQNSVRAVASSVSGASGASAGAASIRIANLDLTLPNNALFRINAGPAQRFLVQTDPQFVGTRSWLSSDFMLNQLGLTASVRQLGDGFYEQQLIQRQVQQITGQRYLAGYSSNEAHTRP</sequence>
<dbReference type="AlphaFoldDB" id="A0AAE4GG78"/>
<comment type="caution">
    <text evidence="2">The sequence shown here is derived from an EMBL/GenBank/DDBJ whole genome shotgun (WGS) entry which is preliminary data.</text>
</comment>
<dbReference type="EMBL" id="JAVRAA010000024">
    <property type="protein sequence ID" value="MDT0340595.1"/>
    <property type="molecule type" value="Genomic_DNA"/>
</dbReference>